<protein>
    <recommendedName>
        <fullName evidence="3">Ankyrin repeat-containing protein</fullName>
    </recommendedName>
</protein>
<accession>A0ABR2WI00</accession>
<proteinExistence type="predicted"/>
<keyword evidence="2" id="KW-1185">Reference proteome</keyword>
<comment type="caution">
    <text evidence="1">The sequence shown here is derived from an EMBL/GenBank/DDBJ whole genome shotgun (WGS) entry which is preliminary data.</text>
</comment>
<evidence type="ECO:0008006" key="3">
    <source>
        <dbReference type="Google" id="ProtNLM"/>
    </source>
</evidence>
<reference evidence="1 2" key="1">
    <citation type="submission" date="2023-04" db="EMBL/GenBank/DDBJ databases">
        <title>Genome of Basidiobolus ranarum AG-B5.</title>
        <authorList>
            <person name="Stajich J.E."/>
            <person name="Carter-House D."/>
            <person name="Gryganskyi A."/>
        </authorList>
    </citation>
    <scope>NUCLEOTIDE SEQUENCE [LARGE SCALE GENOMIC DNA]</scope>
    <source>
        <strain evidence="1 2">AG-B5</strain>
    </source>
</reference>
<evidence type="ECO:0000313" key="2">
    <source>
        <dbReference type="Proteomes" id="UP001479436"/>
    </source>
</evidence>
<evidence type="ECO:0000313" key="1">
    <source>
        <dbReference type="EMBL" id="KAK9761071.1"/>
    </source>
</evidence>
<gene>
    <name evidence="1" type="ORF">K7432_014311</name>
</gene>
<dbReference type="EMBL" id="JASJQH010001588">
    <property type="protein sequence ID" value="KAK9761071.1"/>
    <property type="molecule type" value="Genomic_DNA"/>
</dbReference>
<sequence length="573" mass="66257">MSLNIEALSKALLLLLPPSILENILFYAGDVFLYFDYTNKLDERLRTLITYNDGPGFVLQEAIKYGHKPVIQWLLEHVNYPKDYLLVSAVCYGDLFTLVHIISLIGEGYMEYDTEAKLLSIMEGKMYFLEYLYNRNKTFACDSSYLRLCIISGMYNSSEICAWYTKNKPNCPQIPKEILIEAYLGNGDILQAKKLLGKRNIPTLLKSLSLIYSGKEETYQWLIATYSDEERVLMYVAKACARMGYVETLEVLLNEPYNVHVEYDMFVGISSLEVAKTLHKYAYQRDCISKMLNQGCIRKMKSRFSTYRDPKTYLQVLQTFINSDRISKPLDAFIQSDRGFVRISESIFMNKQSECVLLFLVDLAQITTNSKHVKKYIEYAIQFGLPGLLRKLLPYLRETDRRSLLNADMYRSYNERMIDCLLEAGITHVTSLDLLISNVSFKCIQNFIQNDLILKDGNLLEWNPETEKAIQIEMLINILTYTSPPHLLSKDTQIALIRQLSAEIYNGQYFQEIVETDHTVSLSTDHVIPKWQIPSLPRMLSVEDTITAEVEYHLQAINMHLLLKALNNDIYLN</sequence>
<dbReference type="Proteomes" id="UP001479436">
    <property type="component" value="Unassembled WGS sequence"/>
</dbReference>
<name>A0ABR2WI00_9FUNG</name>
<organism evidence="1 2">
    <name type="scientific">Basidiobolus ranarum</name>
    <dbReference type="NCBI Taxonomy" id="34480"/>
    <lineage>
        <taxon>Eukaryota</taxon>
        <taxon>Fungi</taxon>
        <taxon>Fungi incertae sedis</taxon>
        <taxon>Zoopagomycota</taxon>
        <taxon>Entomophthoromycotina</taxon>
        <taxon>Basidiobolomycetes</taxon>
        <taxon>Basidiobolales</taxon>
        <taxon>Basidiobolaceae</taxon>
        <taxon>Basidiobolus</taxon>
    </lineage>
</organism>